<dbReference type="AlphaFoldDB" id="A0A183NFQ8"/>
<dbReference type="EMBL" id="UZAL01000955">
    <property type="protein sequence ID" value="VDO74217.1"/>
    <property type="molecule type" value="Genomic_DNA"/>
</dbReference>
<sequence>MVCKGYHRYYDSCADQCSIRQNDLYELLWTQNHNVDANNSLVPNLLNNVSSMKRNHL</sequence>
<name>A0A183NFQ8_9TREM</name>
<accession>A0A183NFQ8</accession>
<gene>
    <name evidence="1" type="ORF">SMTD_LOCUS944</name>
</gene>
<evidence type="ECO:0000313" key="2">
    <source>
        <dbReference type="Proteomes" id="UP000269396"/>
    </source>
</evidence>
<organism evidence="1 2">
    <name type="scientific">Schistosoma mattheei</name>
    <dbReference type="NCBI Taxonomy" id="31246"/>
    <lineage>
        <taxon>Eukaryota</taxon>
        <taxon>Metazoa</taxon>
        <taxon>Spiralia</taxon>
        <taxon>Lophotrochozoa</taxon>
        <taxon>Platyhelminthes</taxon>
        <taxon>Trematoda</taxon>
        <taxon>Digenea</taxon>
        <taxon>Strigeidida</taxon>
        <taxon>Schistosomatoidea</taxon>
        <taxon>Schistosomatidae</taxon>
        <taxon>Schistosoma</taxon>
    </lineage>
</organism>
<evidence type="ECO:0000313" key="1">
    <source>
        <dbReference type="EMBL" id="VDO74217.1"/>
    </source>
</evidence>
<dbReference type="Proteomes" id="UP000269396">
    <property type="component" value="Unassembled WGS sequence"/>
</dbReference>
<keyword evidence="2" id="KW-1185">Reference proteome</keyword>
<proteinExistence type="predicted"/>
<protein>
    <submittedName>
        <fullName evidence="1">Uncharacterized protein</fullName>
    </submittedName>
</protein>
<reference evidence="1 2" key="1">
    <citation type="submission" date="2018-11" db="EMBL/GenBank/DDBJ databases">
        <authorList>
            <consortium name="Pathogen Informatics"/>
        </authorList>
    </citation>
    <scope>NUCLEOTIDE SEQUENCE [LARGE SCALE GENOMIC DNA]</scope>
    <source>
        <strain>Denwood</strain>
        <strain evidence="2">Zambia</strain>
    </source>
</reference>